<accession>X0TVT9</accession>
<dbReference type="AlphaFoldDB" id="X0TVT9"/>
<protein>
    <submittedName>
        <fullName evidence="1">Uncharacterized protein</fullName>
    </submittedName>
</protein>
<proteinExistence type="predicted"/>
<evidence type="ECO:0000313" key="1">
    <source>
        <dbReference type="EMBL" id="GAF91301.1"/>
    </source>
</evidence>
<reference evidence="1" key="1">
    <citation type="journal article" date="2014" name="Front. Microbiol.">
        <title>High frequency of phylogenetically diverse reductive dehalogenase-homologous genes in deep subseafloor sedimentary metagenomes.</title>
        <authorList>
            <person name="Kawai M."/>
            <person name="Futagami T."/>
            <person name="Toyoda A."/>
            <person name="Takaki Y."/>
            <person name="Nishi S."/>
            <person name="Hori S."/>
            <person name="Arai W."/>
            <person name="Tsubouchi T."/>
            <person name="Morono Y."/>
            <person name="Uchiyama I."/>
            <person name="Ito T."/>
            <person name="Fujiyama A."/>
            <person name="Inagaki F."/>
            <person name="Takami H."/>
        </authorList>
    </citation>
    <scope>NUCLEOTIDE SEQUENCE</scope>
    <source>
        <strain evidence="1">Expedition CK06-06</strain>
    </source>
</reference>
<gene>
    <name evidence="1" type="ORF">S01H1_20984</name>
</gene>
<name>X0TVT9_9ZZZZ</name>
<dbReference type="EMBL" id="BARS01011562">
    <property type="protein sequence ID" value="GAF91301.1"/>
    <property type="molecule type" value="Genomic_DNA"/>
</dbReference>
<organism evidence="1">
    <name type="scientific">marine sediment metagenome</name>
    <dbReference type="NCBI Taxonomy" id="412755"/>
    <lineage>
        <taxon>unclassified sequences</taxon>
        <taxon>metagenomes</taxon>
        <taxon>ecological metagenomes</taxon>
    </lineage>
</organism>
<comment type="caution">
    <text evidence="1">The sequence shown here is derived from an EMBL/GenBank/DDBJ whole genome shotgun (WGS) entry which is preliminary data.</text>
</comment>
<sequence length="91" mass="10712">MAIPGVEKSEREEKQKIDAEREKHKNRFYISGLNPEILKEQKFLYELIEVLRRDIELLGQRQRGLEEVVEGMLEIIAEGKEKDEESEAVQE</sequence>